<reference evidence="1 2" key="1">
    <citation type="submission" date="2016-02" db="EMBL/GenBank/DDBJ databases">
        <title>Band-tailed pigeon sequencing and assembly.</title>
        <authorList>
            <person name="Soares A.E."/>
            <person name="Novak B.J."/>
            <person name="Rice E.S."/>
            <person name="O'Connell B."/>
            <person name="Chang D."/>
            <person name="Weber S."/>
            <person name="Shapiro B."/>
        </authorList>
    </citation>
    <scope>NUCLEOTIDE SEQUENCE [LARGE SCALE GENOMIC DNA]</scope>
    <source>
        <strain evidence="1">BTP2013</strain>
        <tissue evidence="1">Blood</tissue>
    </source>
</reference>
<protein>
    <submittedName>
        <fullName evidence="1">Uncharacterized protein</fullName>
    </submittedName>
</protein>
<sequence>MLGQRGEPNQRCPLNALGHVGGNLRLNFAPDFSSSSHRAVQDFKMTGREFLEVDTPQQRLFLERFKRMEIIQKIFNELPKADQLQRE</sequence>
<dbReference type="STRING" id="372326.A0A1V4JR73"/>
<evidence type="ECO:0000313" key="2">
    <source>
        <dbReference type="Proteomes" id="UP000190648"/>
    </source>
</evidence>
<dbReference type="EMBL" id="LSYS01006642">
    <property type="protein sequence ID" value="OPJ74661.1"/>
    <property type="molecule type" value="Genomic_DNA"/>
</dbReference>
<name>A0A1V4JR73_PATFA</name>
<gene>
    <name evidence="1" type="ORF">AV530_004114</name>
</gene>
<proteinExistence type="predicted"/>
<organism evidence="1 2">
    <name type="scientific">Patagioenas fasciata monilis</name>
    <dbReference type="NCBI Taxonomy" id="372326"/>
    <lineage>
        <taxon>Eukaryota</taxon>
        <taxon>Metazoa</taxon>
        <taxon>Chordata</taxon>
        <taxon>Craniata</taxon>
        <taxon>Vertebrata</taxon>
        <taxon>Euteleostomi</taxon>
        <taxon>Archelosauria</taxon>
        <taxon>Archosauria</taxon>
        <taxon>Dinosauria</taxon>
        <taxon>Saurischia</taxon>
        <taxon>Theropoda</taxon>
        <taxon>Coelurosauria</taxon>
        <taxon>Aves</taxon>
        <taxon>Neognathae</taxon>
        <taxon>Neoaves</taxon>
        <taxon>Columbimorphae</taxon>
        <taxon>Columbiformes</taxon>
        <taxon>Columbidae</taxon>
        <taxon>Patagioenas</taxon>
    </lineage>
</organism>
<keyword evidence="2" id="KW-1185">Reference proteome</keyword>
<evidence type="ECO:0000313" key="1">
    <source>
        <dbReference type="EMBL" id="OPJ74661.1"/>
    </source>
</evidence>
<comment type="caution">
    <text evidence="1">The sequence shown here is derived from an EMBL/GenBank/DDBJ whole genome shotgun (WGS) entry which is preliminary data.</text>
</comment>
<dbReference type="OrthoDB" id="6234762at2759"/>
<dbReference type="Proteomes" id="UP000190648">
    <property type="component" value="Unassembled WGS sequence"/>
</dbReference>
<accession>A0A1V4JR73</accession>
<dbReference type="AlphaFoldDB" id="A0A1V4JR73"/>